<dbReference type="PANTHER" id="PTHR40111">
    <property type="entry name" value="CEPHALOSPORIN-C DEACETYLASE"/>
    <property type="match status" value="1"/>
</dbReference>
<organism evidence="5 6">
    <name type="scientific">Flammeovirga agarivorans</name>
    <dbReference type="NCBI Taxonomy" id="2726742"/>
    <lineage>
        <taxon>Bacteria</taxon>
        <taxon>Pseudomonadati</taxon>
        <taxon>Bacteroidota</taxon>
        <taxon>Cytophagia</taxon>
        <taxon>Cytophagales</taxon>
        <taxon>Flammeovirgaceae</taxon>
        <taxon>Flammeovirga</taxon>
    </lineage>
</organism>
<dbReference type="InterPro" id="IPR008391">
    <property type="entry name" value="AXE1_dom"/>
</dbReference>
<evidence type="ECO:0000256" key="1">
    <source>
        <dbReference type="PIRSR" id="PIRSR639069-1"/>
    </source>
</evidence>
<dbReference type="PANTHER" id="PTHR40111:SF1">
    <property type="entry name" value="CEPHALOSPORIN-C DEACETYLASE"/>
    <property type="match status" value="1"/>
</dbReference>
<dbReference type="Gene3D" id="3.40.50.1820">
    <property type="entry name" value="alpha/beta hydrolase"/>
    <property type="match status" value="1"/>
</dbReference>
<dbReference type="EMBL" id="JABAIL010000001">
    <property type="protein sequence ID" value="NLR90373.1"/>
    <property type="molecule type" value="Genomic_DNA"/>
</dbReference>
<feature type="active site" description="Charge relay system" evidence="1">
    <location>
        <position position="370"/>
    </location>
</feature>
<feature type="binding site" evidence="2">
    <location>
        <position position="206"/>
    </location>
    <ligand>
        <name>substrate</name>
    </ligand>
</feature>
<evidence type="ECO:0000256" key="3">
    <source>
        <dbReference type="SAM" id="SignalP"/>
    </source>
</evidence>
<dbReference type="Proteomes" id="UP000585050">
    <property type="component" value="Unassembled WGS sequence"/>
</dbReference>
<feature type="active site" description="Charge relay system" evidence="1">
    <location>
        <position position="399"/>
    </location>
</feature>
<keyword evidence="3" id="KW-0732">Signal</keyword>
<evidence type="ECO:0000313" key="5">
    <source>
        <dbReference type="EMBL" id="NLR90373.1"/>
    </source>
</evidence>
<keyword evidence="6" id="KW-1185">Reference proteome</keyword>
<dbReference type="SUPFAM" id="SSF53474">
    <property type="entry name" value="alpha/beta-Hydrolases"/>
    <property type="match status" value="1"/>
</dbReference>
<evidence type="ECO:0000313" key="6">
    <source>
        <dbReference type="Proteomes" id="UP000585050"/>
    </source>
</evidence>
<dbReference type="RefSeq" id="WP_168881075.1">
    <property type="nucleotide sequence ID" value="NZ_JABAIL010000001.1"/>
</dbReference>
<dbReference type="InterPro" id="IPR029058">
    <property type="entry name" value="AB_hydrolase_fold"/>
</dbReference>
<name>A0A7X8SHJ3_9BACT</name>
<gene>
    <name evidence="5" type="ORF">HGP29_04110</name>
</gene>
<feature type="active site" description="Nucleophile" evidence="1">
    <location>
        <position position="286"/>
    </location>
</feature>
<evidence type="ECO:0000256" key="2">
    <source>
        <dbReference type="PIRSR" id="PIRSR639069-2"/>
    </source>
</evidence>
<feature type="chain" id="PRO_5031055591" evidence="3">
    <location>
        <begin position="20"/>
        <end position="424"/>
    </location>
</feature>
<proteinExistence type="predicted"/>
<evidence type="ECO:0000259" key="4">
    <source>
        <dbReference type="Pfam" id="PF05448"/>
    </source>
</evidence>
<accession>A0A7X8SHJ3</accession>
<protein>
    <submittedName>
        <fullName evidence="5">Acetylxylan esterase</fullName>
    </submittedName>
</protein>
<feature type="domain" description="Acetyl xylan esterase" evidence="4">
    <location>
        <begin position="134"/>
        <end position="399"/>
    </location>
</feature>
<dbReference type="AlphaFoldDB" id="A0A7X8SHJ3"/>
<feature type="signal peptide" evidence="3">
    <location>
        <begin position="1"/>
        <end position="19"/>
    </location>
</feature>
<dbReference type="InterPro" id="IPR039069">
    <property type="entry name" value="CE7"/>
</dbReference>
<sequence>MKRYFCTLFFVAFCLGLTAQNKESLQVSLVPSNDGFFPNRVLQLHAEVLNKNSVDQEFTINWQITNDEGVVLREKEFPYKVKGDSEVWAYCPIYRFQSDGFFEVRATVQTAETSQKIKTVVTVNPEKITSPLRKTDDFDAFWSNAKEELSQVNPEYKVKKIKREKSAKTHLYEVEMKSIGGLTVRGWLEVPKKKGVYPTLLQVPGYTVNLEPVDKYDDMVIFSFNVRDHGNSDNTGERNYKMWARGLDNPKAFYYYGIYLDCLRAMDFLMTREEVDQSKIAVWGASQGGGLAWVTASLDQRVSLCIADIPFLTDWERYFSISNWEEIDEWMAHHPNVSWDEILTTLSYFDTKNMVDKIQCPVYMGIGMQDEVCPPATSFAAYNRITTPKKYFIDQDQGHWVSDERWEEHYQEVRSFFKMDKENK</sequence>
<dbReference type="GO" id="GO:0052689">
    <property type="term" value="F:carboxylic ester hydrolase activity"/>
    <property type="evidence" value="ECO:0007669"/>
    <property type="project" value="TreeGrafter"/>
</dbReference>
<dbReference type="GO" id="GO:0005976">
    <property type="term" value="P:polysaccharide metabolic process"/>
    <property type="evidence" value="ECO:0007669"/>
    <property type="project" value="TreeGrafter"/>
</dbReference>
<dbReference type="Pfam" id="PF05448">
    <property type="entry name" value="AXE1"/>
    <property type="match status" value="1"/>
</dbReference>
<comment type="caution">
    <text evidence="5">The sequence shown here is derived from an EMBL/GenBank/DDBJ whole genome shotgun (WGS) entry which is preliminary data.</text>
</comment>
<reference evidence="5 6" key="1">
    <citation type="submission" date="2020-04" db="EMBL/GenBank/DDBJ databases">
        <title>Flammeovirga sp. SR4, a novel species isolated from seawater.</title>
        <authorList>
            <person name="Wang X."/>
        </authorList>
    </citation>
    <scope>NUCLEOTIDE SEQUENCE [LARGE SCALE GENOMIC DNA]</scope>
    <source>
        <strain evidence="5 6">SR4</strain>
    </source>
</reference>